<evidence type="ECO:0000259" key="4">
    <source>
        <dbReference type="Pfam" id="PF24346"/>
    </source>
</evidence>
<dbReference type="Gene3D" id="2.60.40.3440">
    <property type="match status" value="1"/>
</dbReference>
<feature type="domain" description="GEVED" evidence="3">
    <location>
        <begin position="376"/>
        <end position="463"/>
    </location>
</feature>
<evidence type="ECO:0000256" key="1">
    <source>
        <dbReference type="SAM" id="MobiDB-lite"/>
    </source>
</evidence>
<evidence type="ECO:0000259" key="2">
    <source>
        <dbReference type="Pfam" id="PF18651"/>
    </source>
</evidence>
<proteinExistence type="predicted"/>
<dbReference type="NCBIfam" id="TIGR04131">
    <property type="entry name" value="Bac_Flav_CTERM"/>
    <property type="match status" value="1"/>
</dbReference>
<comment type="caution">
    <text evidence="5">The sequence shown here is derived from an EMBL/GenBank/DDBJ whole genome shotgun (WGS) entry which is preliminary data.</text>
</comment>
<feature type="domain" description="DUF7507" evidence="4">
    <location>
        <begin position="920"/>
        <end position="1012"/>
    </location>
</feature>
<dbReference type="Pfam" id="PF20009">
    <property type="entry name" value="GEVED"/>
    <property type="match status" value="1"/>
</dbReference>
<dbReference type="InterPro" id="IPR040683">
    <property type="entry name" value="CshA_NR2"/>
</dbReference>
<dbReference type="Pfam" id="PF18651">
    <property type="entry name" value="CshA_NR2"/>
    <property type="match status" value="1"/>
</dbReference>
<accession>A0A495J020</accession>
<dbReference type="Pfam" id="PF17963">
    <property type="entry name" value="Big_9"/>
    <property type="match status" value="3"/>
</dbReference>
<dbReference type="InterPro" id="IPR026341">
    <property type="entry name" value="T9SS_type_B"/>
</dbReference>
<dbReference type="AlphaFoldDB" id="A0A495J020"/>
<dbReference type="EMBL" id="RBKU01000001">
    <property type="protein sequence ID" value="RKR82310.1"/>
    <property type="molecule type" value="Genomic_DNA"/>
</dbReference>
<dbReference type="InterPro" id="IPR055354">
    <property type="entry name" value="DUF7507"/>
</dbReference>
<gene>
    <name evidence="5" type="ORF">BDD43_2486</name>
</gene>
<name>A0A495J020_9SPHI</name>
<keyword evidence="6" id="KW-1185">Reference proteome</keyword>
<organism evidence="5 6">
    <name type="scientific">Mucilaginibacter gracilis</name>
    <dbReference type="NCBI Taxonomy" id="423350"/>
    <lineage>
        <taxon>Bacteria</taxon>
        <taxon>Pseudomonadati</taxon>
        <taxon>Bacteroidota</taxon>
        <taxon>Sphingobacteriia</taxon>
        <taxon>Sphingobacteriales</taxon>
        <taxon>Sphingobacteriaceae</taxon>
        <taxon>Mucilaginibacter</taxon>
    </lineage>
</organism>
<dbReference type="RefSeq" id="WP_121197927.1">
    <property type="nucleotide sequence ID" value="NZ_RBKU01000001.1"/>
</dbReference>
<sequence length="1210" mass="126544">MVKTYLLKIIFLLAIFTQFFSRVSAQYAIGGTAGPNLYNSVYWLTWDPTGQGSTMISYPAGANAYNVVNGTYVWQFSPTVRITAIISNEAFLGGATATMSSSTPGIYEHDGLDLIYSGNNQPKPASRGVSNSSLVSPYGGQVTFDIDVKVAILINGVYTDVIYPGMVIADAESIDSSGEFISGDTPNPISWQLINKRTEGNVQDSHYKMDLSNGGRSFKLYADLLPGNFGVQAVLFAHGARNLKNVSMKGSGLTGIGIGFVLPFDEGDAPSTYGTPGHYIDQFQITDYYAGDGTYAVVNYQTTPLLAKSSVYIGDNNVDPDGQPVSSLLANNDDLVGNADESTLVPATLPTVKVNQAGNVVFNIPVTNGKSIPATLYAWIDFNGDGVFSASEMVSVPVPANTNNQVFVLTFLNSSFSSKLKVGPLYARLRITTSTLLDDTGTNIDERSVSYAADGEAEDYKLNDVVGLSISGTIFDDHNGTLDGLISGTAIQKVSGVQLYAYLVDNTGVVVNKVTVAADGTYTLLNINNGTYTVAISTNNVATGSLLAAVVANLPAAWRAAGETYGINNAGNTGIEAGTPNCRIQVVTPGSSLDVTGVNFGLNQIPIAVADAGTTTIGTPITLDIPANDSDPDGTLDITKVLLIDPADNVKKTTVTIAGQGTYTVNTTTGKVTFTPVATFTGKSTIMYTIKDDAGAESASALITVTVKPVGTNDVGQTPVNTPITTIVTANDGPSATGATVTAVTPPAHGTILVNPSGTITYTPANGYVGTDTYTYILTTPDGTASDPITVTITVYTASYTLTKAATNSVSKTGDIITYALIVTNTGTSVLSNIAVTDAGADAGSITPASVASLVVGASTTVTAKHTVTQADVNAGLYSNQAAATATDPKGNVVTKPKSDDPSTSAVDDPTVVTIVPVAAVTLTKTGVLSGVTQIFYTFVIKNTGNVTLTTLTLTDAVLNLTDFSIALPSGILVPGASVTYTTIYSVSQANRDAGSVTNLATATGKDAAGHTGNSTSGVVISVPKSPVAANDVSGTTSNQPVVISILTNDSPGSVPFDPTSIEIMTQPAHGTVKANSDGTVTYTPTIGYNGPDSFTYRVKDIYGYYTNIATVTVTDVFEGIKIPTMFTPNGDGVNDVFEIRNLNQYAHNELIIVNRWGNEVYRQNDYQNTWSGTGLNEGTYYYLLRLKTNEGTDWQVFKGYVTLIRTLKK</sequence>
<dbReference type="OrthoDB" id="5726170at2"/>
<evidence type="ECO:0000259" key="3">
    <source>
        <dbReference type="Pfam" id="PF20009"/>
    </source>
</evidence>
<evidence type="ECO:0000313" key="5">
    <source>
        <dbReference type="EMBL" id="RKR82310.1"/>
    </source>
</evidence>
<dbReference type="Pfam" id="PF13585">
    <property type="entry name" value="CHU_C"/>
    <property type="match status" value="1"/>
</dbReference>
<protein>
    <submittedName>
        <fullName evidence="5">Gliding motility-associated-like protein</fullName>
    </submittedName>
</protein>
<dbReference type="InterPro" id="IPR045474">
    <property type="entry name" value="GEVED"/>
</dbReference>
<dbReference type="InterPro" id="IPR013783">
    <property type="entry name" value="Ig-like_fold"/>
</dbReference>
<dbReference type="InterPro" id="IPR047589">
    <property type="entry name" value="DUF11_rpt"/>
</dbReference>
<dbReference type="Proteomes" id="UP000268007">
    <property type="component" value="Unassembled WGS sequence"/>
</dbReference>
<dbReference type="Pfam" id="PF24346">
    <property type="entry name" value="DUF7507"/>
    <property type="match status" value="2"/>
</dbReference>
<dbReference type="Gene3D" id="2.60.40.2810">
    <property type="match status" value="2"/>
</dbReference>
<dbReference type="Gene3D" id="2.60.40.10">
    <property type="entry name" value="Immunoglobulins"/>
    <property type="match status" value="1"/>
</dbReference>
<feature type="domain" description="Surface adhesin CshA non-repetitive" evidence="2">
    <location>
        <begin position="39"/>
        <end position="261"/>
    </location>
</feature>
<reference evidence="5 6" key="1">
    <citation type="submission" date="2018-10" db="EMBL/GenBank/DDBJ databases">
        <title>Genomic Encyclopedia of Archaeal and Bacterial Type Strains, Phase II (KMG-II): from individual species to whole genera.</title>
        <authorList>
            <person name="Goeker M."/>
        </authorList>
    </citation>
    <scope>NUCLEOTIDE SEQUENCE [LARGE SCALE GENOMIC DNA]</scope>
    <source>
        <strain evidence="5 6">DSM 18602</strain>
    </source>
</reference>
<dbReference type="NCBIfam" id="TIGR01451">
    <property type="entry name" value="B_ant_repeat"/>
    <property type="match status" value="1"/>
</dbReference>
<feature type="region of interest" description="Disordered" evidence="1">
    <location>
        <begin position="888"/>
        <end position="907"/>
    </location>
</feature>
<feature type="domain" description="DUF7507" evidence="4">
    <location>
        <begin position="799"/>
        <end position="896"/>
    </location>
</feature>
<evidence type="ECO:0000313" key="6">
    <source>
        <dbReference type="Proteomes" id="UP000268007"/>
    </source>
</evidence>